<keyword evidence="3" id="KW-1185">Reference proteome</keyword>
<dbReference type="Proteomes" id="UP000187283">
    <property type="component" value="Unassembled WGS sequence"/>
</dbReference>
<organism evidence="2 3">
    <name type="scientific">Smittium culicis</name>
    <dbReference type="NCBI Taxonomy" id="133412"/>
    <lineage>
        <taxon>Eukaryota</taxon>
        <taxon>Fungi</taxon>
        <taxon>Fungi incertae sedis</taxon>
        <taxon>Zoopagomycota</taxon>
        <taxon>Kickxellomycotina</taxon>
        <taxon>Harpellomycetes</taxon>
        <taxon>Harpellales</taxon>
        <taxon>Legeriomycetaceae</taxon>
        <taxon>Smittium</taxon>
    </lineage>
</organism>
<dbReference type="EMBL" id="LSSN01005171">
    <property type="protein sequence ID" value="OMJ10085.1"/>
    <property type="molecule type" value="Genomic_DNA"/>
</dbReference>
<proteinExistence type="predicted"/>
<accession>A0A1R1X617</accession>
<feature type="domain" description="Reverse transcriptase" evidence="1">
    <location>
        <begin position="113"/>
        <end position="370"/>
    </location>
</feature>
<dbReference type="STRING" id="133412.A0A1R1X617"/>
<dbReference type="InterPro" id="IPR000477">
    <property type="entry name" value="RT_dom"/>
</dbReference>
<comment type="caution">
    <text evidence="2">The sequence shown here is derived from an EMBL/GenBank/DDBJ whole genome shotgun (WGS) entry which is preliminary data.</text>
</comment>
<protein>
    <submittedName>
        <fullName evidence="2">LINE-1 retrotransposable element ORF2 protein</fullName>
    </submittedName>
</protein>
<evidence type="ECO:0000313" key="3">
    <source>
        <dbReference type="Proteomes" id="UP000187283"/>
    </source>
</evidence>
<dbReference type="OrthoDB" id="5568880at2759"/>
<evidence type="ECO:0000259" key="1">
    <source>
        <dbReference type="PROSITE" id="PS50878"/>
    </source>
</evidence>
<evidence type="ECO:0000313" key="2">
    <source>
        <dbReference type="EMBL" id="OMJ10085.1"/>
    </source>
</evidence>
<feature type="non-terminal residue" evidence="2">
    <location>
        <position position="457"/>
    </location>
</feature>
<dbReference type="PANTHER" id="PTHR33332">
    <property type="entry name" value="REVERSE TRANSCRIPTASE DOMAIN-CONTAINING PROTEIN"/>
    <property type="match status" value="1"/>
</dbReference>
<dbReference type="Pfam" id="PF00078">
    <property type="entry name" value="RVT_1"/>
    <property type="match status" value="1"/>
</dbReference>
<gene>
    <name evidence="2" type="ORF">AYI70_g10536</name>
</gene>
<dbReference type="PROSITE" id="PS50878">
    <property type="entry name" value="RT_POL"/>
    <property type="match status" value="1"/>
</dbReference>
<name>A0A1R1X617_9FUNG</name>
<dbReference type="CDD" id="cd01650">
    <property type="entry name" value="RT_nLTR_like"/>
    <property type="match status" value="1"/>
</dbReference>
<dbReference type="InterPro" id="IPR043502">
    <property type="entry name" value="DNA/RNA_pol_sf"/>
</dbReference>
<reference evidence="2 3" key="1">
    <citation type="submission" date="2017-01" db="EMBL/GenBank/DDBJ databases">
        <authorList>
            <person name="Mah S.A."/>
            <person name="Swanson W.J."/>
            <person name="Moy G.W."/>
            <person name="Vacquier V.D."/>
        </authorList>
    </citation>
    <scope>NUCLEOTIDE SEQUENCE [LARGE SCALE GENOMIC DNA]</scope>
    <source>
        <strain evidence="2 3">GSMNP</strain>
    </source>
</reference>
<sequence length="457" mass="52481">MLLKKALKATNSFKIVCSRSDNISALQDSINFYKDLYSNDPDSALITSHYNPVEHYCYDNGLDKYFSNRNIKKAIDAYPSSKSSGPDPLHINILKVLACSNTFISDLHVLFRYMLKYATTPKCWNTSHIYPIPKSKDSSNIDCFRPIALTKMLRRIFESMFLDFLNSNRMANFNPLQAGFRSGLSTLRHSVISHDRFYFKNGCRRPNRVFIDLKQAFDRVDINLLLHKIKKRSHSDLITNIIQSLFGEFYSTVSINGSSAEPFIRQRGLFQGSILSPFLFNLYVDDLVTELDSGELIPSALFFADDIQLLPKSFDDANRLIKIVERWCKNNGMQINVQKSAYTGPSNWNLMICGQKLRTSNFYKYLGLPITNEGVEWKSFVADLTSRADKMLKLLQTKGNNWSPLTRLTLYKSNVRSIWEYAARLMALAISPTEYYYLEKMQQNSLAWVMSASEHTG</sequence>
<dbReference type="SUPFAM" id="SSF56672">
    <property type="entry name" value="DNA/RNA polymerases"/>
    <property type="match status" value="1"/>
</dbReference>
<dbReference type="AlphaFoldDB" id="A0A1R1X617"/>